<dbReference type="InterPro" id="IPR017900">
    <property type="entry name" value="4Fe4S_Fe_S_CS"/>
</dbReference>
<dbReference type="InterPro" id="IPR009051">
    <property type="entry name" value="Helical_ferredxn"/>
</dbReference>
<dbReference type="PANTHER" id="PTHR43255">
    <property type="entry name" value="IRON-SULFUR-BINDING OXIDOREDUCTASE FADF-RELATED-RELATED"/>
    <property type="match status" value="1"/>
</dbReference>
<dbReference type="InterPro" id="IPR051460">
    <property type="entry name" value="HdrC_iron-sulfur_subunit"/>
</dbReference>
<proteinExistence type="predicted"/>
<feature type="domain" description="4Fe-4S ferredoxin-type" evidence="6">
    <location>
        <begin position="61"/>
        <end position="90"/>
    </location>
</feature>
<sequence>MADAGITPSSQFVGEVQTKSGQNINLCYNCKKCAGGCPVNFVMQPYNADILKLIQLGEKEAVLKSNSIWLCVGCKTCAARCPNGIDTSKIMDALREMALAEGFSGHETKTPAFHQSFLMMVGQMGRAYEAGLIGIYKLKTFTFTQDMGVGIKFLTKGKLKLLPDRIRRVGEIKQIFRKAKEVERK</sequence>
<gene>
    <name evidence="7" type="ORF">EV210_106186</name>
</gene>
<keyword evidence="4" id="KW-0408">Iron</keyword>
<evidence type="ECO:0000256" key="4">
    <source>
        <dbReference type="ARBA" id="ARBA00023004"/>
    </source>
</evidence>
<keyword evidence="1" id="KW-0004">4Fe-4S</keyword>
<reference evidence="7 8" key="1">
    <citation type="submission" date="2019-03" db="EMBL/GenBank/DDBJ databases">
        <title>Genomic Encyclopedia of Type Strains, Phase IV (KMG-IV): sequencing the most valuable type-strain genomes for metagenomic binning, comparative biology and taxonomic classification.</title>
        <authorList>
            <person name="Goeker M."/>
        </authorList>
    </citation>
    <scope>NUCLEOTIDE SEQUENCE [LARGE SCALE GENOMIC DNA]</scope>
    <source>
        <strain evidence="7 8">DSM 15969</strain>
    </source>
</reference>
<dbReference type="GO" id="GO:0016491">
    <property type="term" value="F:oxidoreductase activity"/>
    <property type="evidence" value="ECO:0007669"/>
    <property type="project" value="UniProtKB-KW"/>
</dbReference>
<evidence type="ECO:0000256" key="1">
    <source>
        <dbReference type="ARBA" id="ARBA00022485"/>
    </source>
</evidence>
<accession>A0A4R1PYV7</accession>
<organism evidence="7 8">
    <name type="scientific">Anaerospora hongkongensis</name>
    <dbReference type="NCBI Taxonomy" id="244830"/>
    <lineage>
        <taxon>Bacteria</taxon>
        <taxon>Bacillati</taxon>
        <taxon>Bacillota</taxon>
        <taxon>Negativicutes</taxon>
        <taxon>Selenomonadales</taxon>
        <taxon>Sporomusaceae</taxon>
        <taxon>Anaerospora</taxon>
    </lineage>
</organism>
<dbReference type="SUPFAM" id="SSF46548">
    <property type="entry name" value="alpha-helical ferredoxin"/>
    <property type="match status" value="1"/>
</dbReference>
<dbReference type="Pfam" id="PF13187">
    <property type="entry name" value="Fer4_9"/>
    <property type="match status" value="1"/>
</dbReference>
<dbReference type="PROSITE" id="PS51379">
    <property type="entry name" value="4FE4S_FER_2"/>
    <property type="match status" value="1"/>
</dbReference>
<comment type="caution">
    <text evidence="7">The sequence shown here is derived from an EMBL/GenBank/DDBJ whole genome shotgun (WGS) entry which is preliminary data.</text>
</comment>
<dbReference type="GO" id="GO:0051539">
    <property type="term" value="F:4 iron, 4 sulfur cluster binding"/>
    <property type="evidence" value="ECO:0007669"/>
    <property type="project" value="UniProtKB-KW"/>
</dbReference>
<dbReference type="EMBL" id="SLUI01000006">
    <property type="protein sequence ID" value="TCL37317.1"/>
    <property type="molecule type" value="Genomic_DNA"/>
</dbReference>
<evidence type="ECO:0000313" key="7">
    <source>
        <dbReference type="EMBL" id="TCL37317.1"/>
    </source>
</evidence>
<dbReference type="PANTHER" id="PTHR43255:SF1">
    <property type="entry name" value="IRON-SULFUR-BINDING OXIDOREDUCTASE FADF-RELATED"/>
    <property type="match status" value="1"/>
</dbReference>
<protein>
    <submittedName>
        <fullName evidence="7">Heterodisulfide reductase subunit C</fullName>
    </submittedName>
</protein>
<dbReference type="PROSITE" id="PS00198">
    <property type="entry name" value="4FE4S_FER_1"/>
    <property type="match status" value="1"/>
</dbReference>
<evidence type="ECO:0000256" key="2">
    <source>
        <dbReference type="ARBA" id="ARBA00022723"/>
    </source>
</evidence>
<dbReference type="AlphaFoldDB" id="A0A4R1PYV7"/>
<dbReference type="Gene3D" id="1.10.1060.10">
    <property type="entry name" value="Alpha-helical ferredoxin"/>
    <property type="match status" value="1"/>
</dbReference>
<dbReference type="Proteomes" id="UP000295063">
    <property type="component" value="Unassembled WGS sequence"/>
</dbReference>
<dbReference type="GO" id="GO:0046872">
    <property type="term" value="F:metal ion binding"/>
    <property type="evidence" value="ECO:0007669"/>
    <property type="project" value="UniProtKB-KW"/>
</dbReference>
<keyword evidence="5" id="KW-0411">Iron-sulfur</keyword>
<dbReference type="RefSeq" id="WP_165898867.1">
    <property type="nucleotide sequence ID" value="NZ_DALYTA010000015.1"/>
</dbReference>
<dbReference type="GO" id="GO:0005886">
    <property type="term" value="C:plasma membrane"/>
    <property type="evidence" value="ECO:0007669"/>
    <property type="project" value="TreeGrafter"/>
</dbReference>
<evidence type="ECO:0000256" key="5">
    <source>
        <dbReference type="ARBA" id="ARBA00023014"/>
    </source>
</evidence>
<dbReference type="InterPro" id="IPR017896">
    <property type="entry name" value="4Fe4S_Fe-S-bd"/>
</dbReference>
<keyword evidence="3" id="KW-0560">Oxidoreductase</keyword>
<name>A0A4R1PYV7_9FIRM</name>
<keyword evidence="8" id="KW-1185">Reference proteome</keyword>
<evidence type="ECO:0000313" key="8">
    <source>
        <dbReference type="Proteomes" id="UP000295063"/>
    </source>
</evidence>
<keyword evidence="2" id="KW-0479">Metal-binding</keyword>
<evidence type="ECO:0000259" key="6">
    <source>
        <dbReference type="PROSITE" id="PS51379"/>
    </source>
</evidence>
<evidence type="ECO:0000256" key="3">
    <source>
        <dbReference type="ARBA" id="ARBA00023002"/>
    </source>
</evidence>